<feature type="non-terminal residue" evidence="3">
    <location>
        <position position="888"/>
    </location>
</feature>
<feature type="compositionally biased region" description="Low complexity" evidence="2">
    <location>
        <begin position="332"/>
        <end position="352"/>
    </location>
</feature>
<feature type="coiled-coil region" evidence="1">
    <location>
        <begin position="420"/>
        <end position="454"/>
    </location>
</feature>
<feature type="compositionally biased region" description="Basic residues" evidence="2">
    <location>
        <begin position="304"/>
        <end position="324"/>
    </location>
</feature>
<sequence>MSLSHNPLGDSLSHLVDTLTDNWMTHPFSSAALCVSDCGCAGEVCASIGHTLKCVNESSSRFPSSRPFMLHLIDLSYNPSLLSSSRASSLRLLSMLSQCVSAVRVDLSGVNFGSLTSLFSEGFCSRVRSWTGVKEIVLDDNGFTSVQITDLAYSFVGKDRSSATAGKQGIGGLTGESEQSDSGIETTVFSAFEKAKGGPGGVGREKDVRSGSLMSNLSTAQGIESTCESTITFLSFLDHIFDRRSISMLARASAALNNLRALLVDGAGKKGSRGKRIGGFVLPALVLRTDRPSMDPARDGSTSGRKHGSHRKKKSRDHGSHHRQQGPGKNGSPRSSPIRTAASSSSIPLSLSQLSREGTAGLSSAGMLGRSLTEHSLGKTAEAGMPMTAFGVRDASSTTPLYSRSTVSLSVASHIVPGSHSEYAQKYADMKDSLLQLEKEKDALLNNLRAAERLWMIKSGRDEAKRERGKKRSEELIKREKRIEQSTNLPQSSFSMSSLLPPLPPLSEFSHKEKKDAFDLQEEATKAIKACQERIKNVTGDVSRYSEELGVVDSDILRSIDSFSRTDHKLKELMKTELSFDEDSVDHAEDMLGHGGLDIRGRGMGSNAQVGTESSSFYDDFFIGKPKDNSSASVESETEAHLSRTKTSAALSMCSTLSSSLASIRRHILGLLQSKSQIHSQHATSFSLYVRELCILEDTLRRRLSFLSSVSGSMWREDDWVSYEEVEVVVKRVRTLMERWMSEREREEQREAEWFEKQERVKEARAVLANAEREEQMAFASYSESLRQRAVLDTHIRLLDEEYGFGIENGVNLRGAERDRRMERKEDLVKSDDRQGARKSEASLPAFFDSLTHSTPLFSLTALTTANERLGQVQYVASQRSRFISNTL</sequence>
<feature type="compositionally biased region" description="Basic and acidic residues" evidence="2">
    <location>
        <begin position="461"/>
        <end position="484"/>
    </location>
</feature>
<feature type="region of interest" description="Disordered" evidence="2">
    <location>
        <begin position="817"/>
        <end position="837"/>
    </location>
</feature>
<dbReference type="EMBL" id="BQXS01011734">
    <property type="protein sequence ID" value="GKT16151.1"/>
    <property type="molecule type" value="Genomic_DNA"/>
</dbReference>
<evidence type="ECO:0000256" key="2">
    <source>
        <dbReference type="SAM" id="MobiDB-lite"/>
    </source>
</evidence>
<reference evidence="3" key="1">
    <citation type="submission" date="2022-03" db="EMBL/GenBank/DDBJ databases">
        <title>Draft genome sequence of Aduncisulcus paluster, a free-living microaerophilic Fornicata.</title>
        <authorList>
            <person name="Yuyama I."/>
            <person name="Kume K."/>
            <person name="Tamura T."/>
            <person name="Inagaki Y."/>
            <person name="Hashimoto T."/>
        </authorList>
    </citation>
    <scope>NUCLEOTIDE SEQUENCE</scope>
    <source>
        <strain evidence="3">NY0171</strain>
    </source>
</reference>
<evidence type="ECO:0000313" key="3">
    <source>
        <dbReference type="EMBL" id="GKT16151.1"/>
    </source>
</evidence>
<gene>
    <name evidence="3" type="ORF">ADUPG1_010861</name>
</gene>
<organism evidence="3 4">
    <name type="scientific">Aduncisulcus paluster</name>
    <dbReference type="NCBI Taxonomy" id="2918883"/>
    <lineage>
        <taxon>Eukaryota</taxon>
        <taxon>Metamonada</taxon>
        <taxon>Carpediemonas-like organisms</taxon>
        <taxon>Aduncisulcus</taxon>
    </lineage>
</organism>
<name>A0ABQ5JT41_9EUKA</name>
<protein>
    <submittedName>
        <fullName evidence="3">Uncharacterized protein</fullName>
    </submittedName>
</protein>
<keyword evidence="1" id="KW-0175">Coiled coil</keyword>
<keyword evidence="4" id="KW-1185">Reference proteome</keyword>
<feature type="region of interest" description="Disordered" evidence="2">
    <location>
        <begin position="291"/>
        <end position="352"/>
    </location>
</feature>
<accession>A0ABQ5JT41</accession>
<comment type="caution">
    <text evidence="3">The sequence shown here is derived from an EMBL/GenBank/DDBJ whole genome shotgun (WGS) entry which is preliminary data.</text>
</comment>
<evidence type="ECO:0000313" key="4">
    <source>
        <dbReference type="Proteomes" id="UP001057375"/>
    </source>
</evidence>
<dbReference type="Proteomes" id="UP001057375">
    <property type="component" value="Unassembled WGS sequence"/>
</dbReference>
<feature type="region of interest" description="Disordered" evidence="2">
    <location>
        <begin position="461"/>
        <end position="497"/>
    </location>
</feature>
<evidence type="ECO:0000256" key="1">
    <source>
        <dbReference type="SAM" id="Coils"/>
    </source>
</evidence>
<proteinExistence type="predicted"/>